<dbReference type="Proteomes" id="UP000799770">
    <property type="component" value="Unassembled WGS sequence"/>
</dbReference>
<proteinExistence type="predicted"/>
<protein>
    <recommendedName>
        <fullName evidence="1">F-box domain-containing protein</fullName>
    </recommendedName>
</protein>
<reference evidence="2" key="1">
    <citation type="journal article" date="2020" name="Stud. Mycol.">
        <title>101 Dothideomycetes genomes: a test case for predicting lifestyles and emergence of pathogens.</title>
        <authorList>
            <person name="Haridas S."/>
            <person name="Albert R."/>
            <person name="Binder M."/>
            <person name="Bloem J."/>
            <person name="Labutti K."/>
            <person name="Salamov A."/>
            <person name="Andreopoulos B."/>
            <person name="Baker S."/>
            <person name="Barry K."/>
            <person name="Bills G."/>
            <person name="Bluhm B."/>
            <person name="Cannon C."/>
            <person name="Castanera R."/>
            <person name="Culley D."/>
            <person name="Daum C."/>
            <person name="Ezra D."/>
            <person name="Gonzalez J."/>
            <person name="Henrissat B."/>
            <person name="Kuo A."/>
            <person name="Liang C."/>
            <person name="Lipzen A."/>
            <person name="Lutzoni F."/>
            <person name="Magnuson J."/>
            <person name="Mondo S."/>
            <person name="Nolan M."/>
            <person name="Ohm R."/>
            <person name="Pangilinan J."/>
            <person name="Park H.-J."/>
            <person name="Ramirez L."/>
            <person name="Alfaro M."/>
            <person name="Sun H."/>
            <person name="Tritt A."/>
            <person name="Yoshinaga Y."/>
            <person name="Zwiers L.-H."/>
            <person name="Turgeon B."/>
            <person name="Goodwin S."/>
            <person name="Spatafora J."/>
            <person name="Crous P."/>
            <person name="Grigoriev I."/>
        </authorList>
    </citation>
    <scope>NUCLEOTIDE SEQUENCE</scope>
    <source>
        <strain evidence="2">CBS 627.86</strain>
    </source>
</reference>
<feature type="domain" description="F-box" evidence="1">
    <location>
        <begin position="1"/>
        <end position="47"/>
    </location>
</feature>
<dbReference type="InterPro" id="IPR001810">
    <property type="entry name" value="F-box_dom"/>
</dbReference>
<gene>
    <name evidence="2" type="ORF">BDV96DRAFT_641549</name>
</gene>
<accession>A0A6A5ZPU3</accession>
<organism evidence="2 3">
    <name type="scientific">Lophiotrema nucula</name>
    <dbReference type="NCBI Taxonomy" id="690887"/>
    <lineage>
        <taxon>Eukaryota</taxon>
        <taxon>Fungi</taxon>
        <taxon>Dikarya</taxon>
        <taxon>Ascomycota</taxon>
        <taxon>Pezizomycotina</taxon>
        <taxon>Dothideomycetes</taxon>
        <taxon>Pleosporomycetidae</taxon>
        <taxon>Pleosporales</taxon>
        <taxon>Lophiotremataceae</taxon>
        <taxon>Lophiotrema</taxon>
    </lineage>
</organism>
<evidence type="ECO:0000313" key="2">
    <source>
        <dbReference type="EMBL" id="KAF2120897.1"/>
    </source>
</evidence>
<dbReference type="InterPro" id="IPR036047">
    <property type="entry name" value="F-box-like_dom_sf"/>
</dbReference>
<dbReference type="PROSITE" id="PS50181">
    <property type="entry name" value="FBOX"/>
    <property type="match status" value="1"/>
</dbReference>
<keyword evidence="3" id="KW-1185">Reference proteome</keyword>
<dbReference type="EMBL" id="ML977313">
    <property type="protein sequence ID" value="KAF2120897.1"/>
    <property type="molecule type" value="Genomic_DNA"/>
</dbReference>
<dbReference type="AlphaFoldDB" id="A0A6A5ZPU3"/>
<dbReference type="OrthoDB" id="5139943at2759"/>
<name>A0A6A5ZPU3_9PLEO</name>
<sequence>MTSLQDLPTELLQRIATFLPCSATLNLIRTNHRIRATCNDHLVFKAIALDTRQHSVSWRDTETFLEQARFEDTMRTAYAVDQAFVNAEAEDTLWGLKTPTRYGENYIDEWLPHMLALRNPAALTIRPESLFHVLCRLSRVYQSNQPSRARAVDFLLSRFSLFGGLNSAAQFESDKERDRDEIAAKLTNIGFCLTALTLEHLYWYTSENATFKALHIYNRPPSAAEGDKELENGLFYTLPYLITNTTISTPSSPFPAADAAPLPFAFIYWLHVSGNLASIALPVPSRIPFSKYIHIPTPYRGSGRQFSTAHVAKMTSPDFLSGRWSGLYTDERSQNLHIDPPMTNINIVARPRGALDRPAASIAAMIDRSSTGQDACGDFTLFGEVHEDGHVEIAKLYFNSGWEWMWNGRVMPFGIMGAWGGLLAGGFGGYFWIWKDEWCGEAGSARWSRT</sequence>
<dbReference type="SUPFAM" id="SSF81383">
    <property type="entry name" value="F-box domain"/>
    <property type="match status" value="1"/>
</dbReference>
<evidence type="ECO:0000313" key="3">
    <source>
        <dbReference type="Proteomes" id="UP000799770"/>
    </source>
</evidence>
<evidence type="ECO:0000259" key="1">
    <source>
        <dbReference type="PROSITE" id="PS50181"/>
    </source>
</evidence>